<sequence>MALFSYAFVLTSGLALVSVAVGTVAYYTQSNMKSCRDLTASYPESINLDGARAGDIESQSSRVYKKCRIPGPYPACPACHQFAEPHHHFVELCVNASVWVALPFILFLGVVATIVGTSSIFDSLVQPSATHTNPTAHTNSTTHANSTAHNLHRTHKLHQ</sequence>
<feature type="compositionally biased region" description="Polar residues" evidence="1">
    <location>
        <begin position="130"/>
        <end position="149"/>
    </location>
</feature>
<name>A0A067MDU9_BOTB1</name>
<keyword evidence="4" id="KW-1185">Reference proteome</keyword>
<organism evidence="3 4">
    <name type="scientific">Botryobasidium botryosum (strain FD-172 SS1)</name>
    <dbReference type="NCBI Taxonomy" id="930990"/>
    <lineage>
        <taxon>Eukaryota</taxon>
        <taxon>Fungi</taxon>
        <taxon>Dikarya</taxon>
        <taxon>Basidiomycota</taxon>
        <taxon>Agaricomycotina</taxon>
        <taxon>Agaricomycetes</taxon>
        <taxon>Cantharellales</taxon>
        <taxon>Botryobasidiaceae</taxon>
        <taxon>Botryobasidium</taxon>
    </lineage>
</organism>
<feature type="region of interest" description="Disordered" evidence="1">
    <location>
        <begin position="130"/>
        <end position="159"/>
    </location>
</feature>
<feature type="transmembrane region" description="Helical" evidence="2">
    <location>
        <begin position="6"/>
        <end position="27"/>
    </location>
</feature>
<protein>
    <submittedName>
        <fullName evidence="3">Uncharacterized protein</fullName>
    </submittedName>
</protein>
<proteinExistence type="predicted"/>
<evidence type="ECO:0000313" key="3">
    <source>
        <dbReference type="EMBL" id="KDQ10067.1"/>
    </source>
</evidence>
<dbReference type="InParanoid" id="A0A067MDU9"/>
<evidence type="ECO:0000256" key="1">
    <source>
        <dbReference type="SAM" id="MobiDB-lite"/>
    </source>
</evidence>
<keyword evidence="2" id="KW-0472">Membrane</keyword>
<keyword evidence="2" id="KW-1133">Transmembrane helix</keyword>
<dbReference type="HOGENOM" id="CLU_1712964_0_0_1"/>
<evidence type="ECO:0000313" key="4">
    <source>
        <dbReference type="Proteomes" id="UP000027195"/>
    </source>
</evidence>
<dbReference type="AlphaFoldDB" id="A0A067MDU9"/>
<feature type="compositionally biased region" description="Basic residues" evidence="1">
    <location>
        <begin position="150"/>
        <end position="159"/>
    </location>
</feature>
<dbReference type="Proteomes" id="UP000027195">
    <property type="component" value="Unassembled WGS sequence"/>
</dbReference>
<dbReference type="EMBL" id="KL198071">
    <property type="protein sequence ID" value="KDQ10067.1"/>
    <property type="molecule type" value="Genomic_DNA"/>
</dbReference>
<accession>A0A067MDU9</accession>
<evidence type="ECO:0000256" key="2">
    <source>
        <dbReference type="SAM" id="Phobius"/>
    </source>
</evidence>
<keyword evidence="2" id="KW-0812">Transmembrane</keyword>
<gene>
    <name evidence="3" type="ORF">BOTBODRAFT_47224</name>
</gene>
<feature type="transmembrane region" description="Helical" evidence="2">
    <location>
        <begin position="98"/>
        <end position="121"/>
    </location>
</feature>
<reference evidence="4" key="1">
    <citation type="journal article" date="2014" name="Proc. Natl. Acad. Sci. U.S.A.">
        <title>Extensive sampling of basidiomycete genomes demonstrates inadequacy of the white-rot/brown-rot paradigm for wood decay fungi.</title>
        <authorList>
            <person name="Riley R."/>
            <person name="Salamov A.A."/>
            <person name="Brown D.W."/>
            <person name="Nagy L.G."/>
            <person name="Floudas D."/>
            <person name="Held B.W."/>
            <person name="Levasseur A."/>
            <person name="Lombard V."/>
            <person name="Morin E."/>
            <person name="Otillar R."/>
            <person name="Lindquist E.A."/>
            <person name="Sun H."/>
            <person name="LaButti K.M."/>
            <person name="Schmutz J."/>
            <person name="Jabbour D."/>
            <person name="Luo H."/>
            <person name="Baker S.E."/>
            <person name="Pisabarro A.G."/>
            <person name="Walton J.D."/>
            <person name="Blanchette R.A."/>
            <person name="Henrissat B."/>
            <person name="Martin F."/>
            <person name="Cullen D."/>
            <person name="Hibbett D.S."/>
            <person name="Grigoriev I.V."/>
        </authorList>
    </citation>
    <scope>NUCLEOTIDE SEQUENCE [LARGE SCALE GENOMIC DNA]</scope>
    <source>
        <strain evidence="4">FD-172 SS1</strain>
    </source>
</reference>